<organism evidence="1">
    <name type="scientific">mine drainage metagenome</name>
    <dbReference type="NCBI Taxonomy" id="410659"/>
    <lineage>
        <taxon>unclassified sequences</taxon>
        <taxon>metagenomes</taxon>
        <taxon>ecological metagenomes</taxon>
    </lineage>
</organism>
<comment type="caution">
    <text evidence="1">The sequence shown here is derived from an EMBL/GenBank/DDBJ whole genome shotgun (WGS) entry which is preliminary data.</text>
</comment>
<evidence type="ECO:0000313" key="1">
    <source>
        <dbReference type="EMBL" id="OIQ81429.1"/>
    </source>
</evidence>
<dbReference type="GO" id="GO:0016740">
    <property type="term" value="F:transferase activity"/>
    <property type="evidence" value="ECO:0007669"/>
    <property type="project" value="UniProtKB-KW"/>
</dbReference>
<protein>
    <submittedName>
        <fullName evidence="1">Formyltransferase/hydrolase complex Fhc subunit B</fullName>
    </submittedName>
</protein>
<name>A0A1J5QZU8_9ZZZZ</name>
<proteinExistence type="predicted"/>
<dbReference type="PIRSF" id="PIRSF005646">
    <property type="entry name" value="FwdB"/>
    <property type="match status" value="1"/>
</dbReference>
<dbReference type="SUPFAM" id="SSF53706">
    <property type="entry name" value="Formate dehydrogenase/DMSO reductase, domains 1-3"/>
    <property type="match status" value="1"/>
</dbReference>
<keyword evidence="1" id="KW-0378">Hydrolase</keyword>
<dbReference type="GO" id="GO:0015948">
    <property type="term" value="P:methanogenesis"/>
    <property type="evidence" value="ECO:0007669"/>
    <property type="project" value="InterPro"/>
</dbReference>
<dbReference type="NCBIfam" id="TIGR03129">
    <property type="entry name" value="one_C_dehyd_B"/>
    <property type="match status" value="1"/>
</dbReference>
<dbReference type="GO" id="GO:0018493">
    <property type="term" value="F:formylmethanofuran dehydrogenase activity"/>
    <property type="evidence" value="ECO:0007669"/>
    <property type="project" value="InterPro"/>
</dbReference>
<sequence length="426" mass="46110">METFAPTGSMNSVTCPFCGLLCDDLTVEREDAGKLVVTKNGCQKSITFFGRAPQTPSPRVDGRPVELSVAVARAAEILKAARHPLISGLGTEVQGMRAVMSLADRAGAALDHMNSNGFMRNIQVVQNSGWQITTLTEVRNRVDLLVIVGTDIVSLFPRFFERQVWNGESMFGQDTSAREIVYLGGRNIDTSAGVAPDGRKPDVLPCDLDRLPAVMAALRALVSGKKLVATEIGGINVADLEQLAQRLVAAKYSVLTWAAGTLDFPHAELTVQNLTELIKTLNKTTRSSGLPLGGNEGEMNANQVSAWTSGYPVRTSYARSYPEHDPYHFSTDQLLASGEADALLWISSFNPDRLPPRADLPTVVMGHAHMQLEDEPAVFIPIGTPGADHKGVMFRCDNVVSLPLNQLRESRLPSLGQVLTAIEHVL</sequence>
<dbReference type="EMBL" id="MLJW01000925">
    <property type="protein sequence ID" value="OIQ81429.1"/>
    <property type="molecule type" value="Genomic_DNA"/>
</dbReference>
<keyword evidence="1" id="KW-0808">Transferase</keyword>
<dbReference type="GO" id="GO:0016787">
    <property type="term" value="F:hydrolase activity"/>
    <property type="evidence" value="ECO:0007669"/>
    <property type="project" value="UniProtKB-KW"/>
</dbReference>
<accession>A0A1J5QZU8</accession>
<gene>
    <name evidence="1" type="primary">fhcB_2</name>
    <name evidence="1" type="ORF">GALL_368020</name>
</gene>
<reference evidence="1" key="1">
    <citation type="submission" date="2016-10" db="EMBL/GenBank/DDBJ databases">
        <title>Sequence of Gallionella enrichment culture.</title>
        <authorList>
            <person name="Poehlein A."/>
            <person name="Muehling M."/>
            <person name="Daniel R."/>
        </authorList>
    </citation>
    <scope>NUCLEOTIDE SEQUENCE</scope>
</reference>
<dbReference type="AlphaFoldDB" id="A0A1J5QZU8"/>
<dbReference type="CDD" id="cd02761">
    <property type="entry name" value="MopB_FmdB-FwdB"/>
    <property type="match status" value="1"/>
</dbReference>
<dbReference type="InterPro" id="IPR016457">
    <property type="entry name" value="Formylmethanofuran_DH_bsu"/>
</dbReference>